<evidence type="ECO:0000313" key="1">
    <source>
        <dbReference type="EMBL" id="KAL0408351.1"/>
    </source>
</evidence>
<dbReference type="EMBL" id="JACGWJ010000007">
    <property type="protein sequence ID" value="KAL0408351.1"/>
    <property type="molecule type" value="Genomic_DNA"/>
</dbReference>
<gene>
    <name evidence="1" type="ORF">Sradi_1769500</name>
</gene>
<comment type="caution">
    <text evidence="1">The sequence shown here is derived from an EMBL/GenBank/DDBJ whole genome shotgun (WGS) entry which is preliminary data.</text>
</comment>
<accession>A0AAW2TTU4</accession>
<reference evidence="1" key="2">
    <citation type="journal article" date="2024" name="Plant">
        <title>Genomic evolution and insights into agronomic trait innovations of Sesamum species.</title>
        <authorList>
            <person name="Miao H."/>
            <person name="Wang L."/>
            <person name="Qu L."/>
            <person name="Liu H."/>
            <person name="Sun Y."/>
            <person name="Le M."/>
            <person name="Wang Q."/>
            <person name="Wei S."/>
            <person name="Zheng Y."/>
            <person name="Lin W."/>
            <person name="Duan Y."/>
            <person name="Cao H."/>
            <person name="Xiong S."/>
            <person name="Wang X."/>
            <person name="Wei L."/>
            <person name="Li C."/>
            <person name="Ma Q."/>
            <person name="Ju M."/>
            <person name="Zhao R."/>
            <person name="Li G."/>
            <person name="Mu C."/>
            <person name="Tian Q."/>
            <person name="Mei H."/>
            <person name="Zhang T."/>
            <person name="Gao T."/>
            <person name="Zhang H."/>
        </authorList>
    </citation>
    <scope>NUCLEOTIDE SEQUENCE</scope>
    <source>
        <strain evidence="1">G02</strain>
    </source>
</reference>
<dbReference type="PANTHER" id="PTHR31635:SF196">
    <property type="entry name" value="REVERSE TRANSCRIPTASE DOMAIN-CONTAINING PROTEIN-RELATED"/>
    <property type="match status" value="1"/>
</dbReference>
<reference evidence="1" key="1">
    <citation type="submission" date="2020-06" db="EMBL/GenBank/DDBJ databases">
        <authorList>
            <person name="Li T."/>
            <person name="Hu X."/>
            <person name="Zhang T."/>
            <person name="Song X."/>
            <person name="Zhang H."/>
            <person name="Dai N."/>
            <person name="Sheng W."/>
            <person name="Hou X."/>
            <person name="Wei L."/>
        </authorList>
    </citation>
    <scope>NUCLEOTIDE SEQUENCE</scope>
    <source>
        <strain evidence="1">G02</strain>
        <tissue evidence="1">Leaf</tissue>
    </source>
</reference>
<sequence>MEQRGKAQWLKEGDRNTAFFHAKASERLQKKEITHLKDDRGCLAVGENQVKEVITENFSDVFRTPSPNANALSDVCDAIETRVTTAMNKSLMQPYTPEEVPNALKQMHPYKSPVPDDMSPRFYQKFWHLIGPNVVNCVLEILNHAFSGLIRIEEGTDQLHGVAISHLVPRISHLFFTDDTLIFYEATREAVNCVKHILNQFEAASGLRINAQKSAMVVSKNVNNNLKKKMAGILGVRLVTKHDKYLGLPTIIGKSKREVFAATKERV</sequence>
<evidence type="ECO:0008006" key="2">
    <source>
        <dbReference type="Google" id="ProtNLM"/>
    </source>
</evidence>
<dbReference type="AlphaFoldDB" id="A0AAW2TTU4"/>
<proteinExistence type="predicted"/>
<organism evidence="1">
    <name type="scientific">Sesamum radiatum</name>
    <name type="common">Black benniseed</name>
    <dbReference type="NCBI Taxonomy" id="300843"/>
    <lineage>
        <taxon>Eukaryota</taxon>
        <taxon>Viridiplantae</taxon>
        <taxon>Streptophyta</taxon>
        <taxon>Embryophyta</taxon>
        <taxon>Tracheophyta</taxon>
        <taxon>Spermatophyta</taxon>
        <taxon>Magnoliopsida</taxon>
        <taxon>eudicotyledons</taxon>
        <taxon>Gunneridae</taxon>
        <taxon>Pentapetalae</taxon>
        <taxon>asterids</taxon>
        <taxon>lamiids</taxon>
        <taxon>Lamiales</taxon>
        <taxon>Pedaliaceae</taxon>
        <taxon>Sesamum</taxon>
    </lineage>
</organism>
<dbReference type="PANTHER" id="PTHR31635">
    <property type="entry name" value="REVERSE TRANSCRIPTASE DOMAIN-CONTAINING PROTEIN-RELATED"/>
    <property type="match status" value="1"/>
</dbReference>
<protein>
    <recommendedName>
        <fullName evidence="2">Reverse transcriptase domain-containing protein</fullName>
    </recommendedName>
</protein>
<name>A0AAW2TTU4_SESRA</name>